<name>A0AA88Y8I5_PINIB</name>
<dbReference type="SUPFAM" id="SSF48403">
    <property type="entry name" value="Ankyrin repeat"/>
    <property type="match status" value="2"/>
</dbReference>
<sequence length="1854" mass="215173">MYSKFLSDILRDRKRKNWLIARVGLDLCTSALSSYVLLCMEDLYSKLYRQNAALPPCVDECCVKKRNRFSEWCYTCNQWKTSLMRYSRSSKKQKGAIIWDCLNVHQWGNYSEENIQCISNVFIFSHDHEFRTDIRRDLSSLLSVIHNCRYFDDTFISGKYLDKVRTARNQYLAHNAMSLDDKEKDFCLQAFLRMLSHPRLACYNDTREVVKKIKKLQHDVEMETLKDYDVQNIMQLIESRHPIEDEAIIDHSKTINRNVKRISFPSFFTFNSSNILLLLFLYFVGFLLDAPNRKETNITGCVDMEYTHPWPSEINFRPYIENKTDLVGRTWLYNEIETALINSTYGVFLTAEMGYGKSAIMSYLSCVTESSLAGYWIRKNMVSFHMCRFDALDTLKPEYFIQNIAAGIANRIPEFGNILHEDRLGMDYITSFRCSEDPLGCLDRVLLYPASRLQHSKEELIIAIDGLDECLELKSDRPNIVSVLEIKIAKLRGVAKLLITSRKHKKLESSLRLLKRLNLLSSDERNRRDIDAYLDRKLESRIMQKAKRISKNVFEVEDSNRQKIIDASEGNFLFVIQLLNSSPFVDEFPQSLQQLFLMNFDRAFGQTLQSFEIVRPVLEVIVASYNPLSLGTMMEIAEIGDSNRKLVKECFNGKLGYFFSNENGTVTFFHKAVSDFLLSDEDFNKFFISKQNGHKRISHFLLKTKSNVIKLMQHISESKIDKLKDIFITHGKSLIRSNNFSLGDNASMNILHKVARSLDSYAATKLLLRVTGCRHVDVHTLTNVSAVFLASAYGNKETLRALFQCGANLKFRRLEPPIIPDGIFNIHYVDFCKQNAFWGYNSLHIAAQHGHKHVVQFLLRNAPELLFSENSIGLNPFQLAVEFGHVDVARLLLRKRPSFPDAHSLYYAAKNNHIELLKLILSFGIKDECLPCNGSMYWLKEYDITKDFISFKFRNSDDFRLMYCQSSLEIAVQLGNTEIVDILLNQTENAIHCRDSRGRTPILTAVQHGKDVIFQHLLDAGANISDVCLGGQNFSKFELYMSKTEIQQYQEETCPLYASVAHLATIYGRRDILDLIPNYLMSSKDSINATPLHYGMCHKHIDVIGFLIFRGFSASAKTLNGSTPIHSAASCGSYIILFLLEERGIVQESFELTDNLNRSFMHNLFILVGDQFSRGLSTLHVNQITDNSFMHTYFLKSKYIKLHVHLKDKYKRTYMHYAAIFGHVHFFDLYMSELLNFDTDQSVLLQETDEKNNSVVDLLFYSLPFFNTVGFHRDCPLDEMFYKHCNVNHSLILSPHETCLLYTFQRFHWNHDIFSMTKLQKYIKHAIKQNSLNSIVIMKSYTKDRFHAAVEQIMPWILRNIIEYDKTGFMVSLFFNKSFDFCNRRFEESILHKVMHNDNNKLWVHSPFYGGSPIRTYLSLHVENCFDKSGYNLLQRAVSGGHQGAIKFLLEKKVSLSVTTRTGADVLSLLIVQSPSFERTEFFKNSFYTAKQEVWNNEGIEKRIFYKNDIKKLKSYDSVGELLLQQPDIREMAYARLKLNECLENSYALSTIHILAAKGLKSIIEYAVTKYGKDILNCRNRHNFTAYFFADIFGHEDTLKYLNDSNVDIIKPDRHAELFILMDALSHFFDKKSAWYFNQMCEASDEITFIKTTKKLCNYVEKSATNISNSLSFDIASIASITDDLIKLYEKLTLLYNEIVRLSNMSNMVNIEETRRKIVNITSLLHLRIFETKFNVLRRKTKYDISANLRNRLFFRMKRVLGDPMDSNLLVLCENIKTYEHLTFLGEEEKKFISHKEDDITLRSVLNLYEPTFDDLFHSVFLEMPDIKIEVERMNYTSRVGPQIEDYALTDEDN</sequence>
<feature type="repeat" description="ANK" evidence="3">
    <location>
        <begin position="997"/>
        <end position="1025"/>
    </location>
</feature>
<evidence type="ECO:0000256" key="1">
    <source>
        <dbReference type="ARBA" id="ARBA00022737"/>
    </source>
</evidence>
<gene>
    <name evidence="7" type="ORF">FSP39_000206</name>
</gene>
<evidence type="ECO:0000313" key="7">
    <source>
        <dbReference type="EMBL" id="KAK3094314.1"/>
    </source>
</evidence>
<feature type="transmembrane region" description="Helical" evidence="4">
    <location>
        <begin position="267"/>
        <end position="288"/>
    </location>
</feature>
<dbReference type="PANTHER" id="PTHR24198:SF165">
    <property type="entry name" value="ANKYRIN REPEAT-CONTAINING PROTEIN-RELATED"/>
    <property type="match status" value="1"/>
</dbReference>
<dbReference type="EMBL" id="VSWD01000008">
    <property type="protein sequence ID" value="KAK3094314.1"/>
    <property type="molecule type" value="Genomic_DNA"/>
</dbReference>
<protein>
    <submittedName>
        <fullName evidence="7">Uncharacterized protein</fullName>
    </submittedName>
</protein>
<keyword evidence="4" id="KW-0472">Membrane</keyword>
<dbReference type="PANTHER" id="PTHR24198">
    <property type="entry name" value="ANKYRIN REPEAT AND PROTEIN KINASE DOMAIN-CONTAINING PROTEIN"/>
    <property type="match status" value="1"/>
</dbReference>
<feature type="domain" description="TANC1/2-like winged helix" evidence="6">
    <location>
        <begin position="608"/>
        <end position="720"/>
    </location>
</feature>
<dbReference type="Gene3D" id="1.25.40.20">
    <property type="entry name" value="Ankyrin repeat-containing domain"/>
    <property type="match status" value="4"/>
</dbReference>
<comment type="caution">
    <text evidence="7">The sequence shown here is derived from an EMBL/GenBank/DDBJ whole genome shotgun (WGS) entry which is preliminary data.</text>
</comment>
<keyword evidence="4" id="KW-1133">Transmembrane helix</keyword>
<reference evidence="7" key="1">
    <citation type="submission" date="2019-08" db="EMBL/GenBank/DDBJ databases">
        <title>The improved chromosome-level genome for the pearl oyster Pinctada fucata martensii using PacBio sequencing and Hi-C.</title>
        <authorList>
            <person name="Zheng Z."/>
        </authorList>
    </citation>
    <scope>NUCLEOTIDE SEQUENCE</scope>
    <source>
        <strain evidence="7">ZZ-2019</strain>
        <tissue evidence="7">Adductor muscle</tissue>
    </source>
</reference>
<accession>A0AA88Y8I5</accession>
<dbReference type="Proteomes" id="UP001186944">
    <property type="component" value="Unassembled WGS sequence"/>
</dbReference>
<keyword evidence="1" id="KW-0677">Repeat</keyword>
<evidence type="ECO:0000313" key="8">
    <source>
        <dbReference type="Proteomes" id="UP001186944"/>
    </source>
</evidence>
<dbReference type="PROSITE" id="PS50088">
    <property type="entry name" value="ANK_REPEAT"/>
    <property type="match status" value="2"/>
</dbReference>
<evidence type="ECO:0000256" key="3">
    <source>
        <dbReference type="PROSITE-ProRule" id="PRU00023"/>
    </source>
</evidence>
<keyword evidence="2 3" id="KW-0040">ANK repeat</keyword>
<keyword evidence="8" id="KW-1185">Reference proteome</keyword>
<dbReference type="InterPro" id="IPR056884">
    <property type="entry name" value="NPHP3-like_N"/>
</dbReference>
<dbReference type="SMART" id="SM00248">
    <property type="entry name" value="ANK"/>
    <property type="match status" value="12"/>
</dbReference>
<feature type="domain" description="Nephrocystin 3-like N-terminal" evidence="5">
    <location>
        <begin position="347"/>
        <end position="502"/>
    </location>
</feature>
<dbReference type="Pfam" id="PF25521">
    <property type="entry name" value="WHD_TANC1"/>
    <property type="match status" value="1"/>
</dbReference>
<evidence type="ECO:0000256" key="2">
    <source>
        <dbReference type="ARBA" id="ARBA00023043"/>
    </source>
</evidence>
<dbReference type="Pfam" id="PF24883">
    <property type="entry name" value="NPHP3_N"/>
    <property type="match status" value="1"/>
</dbReference>
<proteinExistence type="predicted"/>
<dbReference type="InterPro" id="IPR002110">
    <property type="entry name" value="Ankyrin_rpt"/>
</dbReference>
<evidence type="ECO:0000256" key="4">
    <source>
        <dbReference type="SAM" id="Phobius"/>
    </source>
</evidence>
<feature type="repeat" description="ANK" evidence="3">
    <location>
        <begin position="838"/>
        <end position="870"/>
    </location>
</feature>
<evidence type="ECO:0000259" key="6">
    <source>
        <dbReference type="Pfam" id="PF25521"/>
    </source>
</evidence>
<dbReference type="Pfam" id="PF12796">
    <property type="entry name" value="Ank_2"/>
    <property type="match status" value="1"/>
</dbReference>
<dbReference type="InterPro" id="IPR036770">
    <property type="entry name" value="Ankyrin_rpt-contain_sf"/>
</dbReference>
<dbReference type="PROSITE" id="PS50297">
    <property type="entry name" value="ANK_REP_REGION"/>
    <property type="match status" value="2"/>
</dbReference>
<dbReference type="InterPro" id="IPR058056">
    <property type="entry name" value="WH_TANC1/2"/>
</dbReference>
<organism evidence="7 8">
    <name type="scientific">Pinctada imbricata</name>
    <name type="common">Atlantic pearl-oyster</name>
    <name type="synonym">Pinctada martensii</name>
    <dbReference type="NCBI Taxonomy" id="66713"/>
    <lineage>
        <taxon>Eukaryota</taxon>
        <taxon>Metazoa</taxon>
        <taxon>Spiralia</taxon>
        <taxon>Lophotrochozoa</taxon>
        <taxon>Mollusca</taxon>
        <taxon>Bivalvia</taxon>
        <taxon>Autobranchia</taxon>
        <taxon>Pteriomorphia</taxon>
        <taxon>Pterioida</taxon>
        <taxon>Pterioidea</taxon>
        <taxon>Pteriidae</taxon>
        <taxon>Pinctada</taxon>
    </lineage>
</organism>
<evidence type="ECO:0000259" key="5">
    <source>
        <dbReference type="Pfam" id="PF24883"/>
    </source>
</evidence>
<keyword evidence="4" id="KW-0812">Transmembrane</keyword>